<dbReference type="EMBL" id="HF679024">
    <property type="protein sequence ID" value="CCT64810.1"/>
    <property type="molecule type" value="Genomic_DNA"/>
</dbReference>
<dbReference type="VEuPathDB" id="FungiDB:FFUJ_03935"/>
<dbReference type="GeneID" id="35397416"/>
<dbReference type="Proteomes" id="UP000016800">
    <property type="component" value="Chromosome II"/>
</dbReference>
<feature type="domain" description="Nephrocystin 3-like N-terminal" evidence="2">
    <location>
        <begin position="192"/>
        <end position="328"/>
    </location>
</feature>
<dbReference type="InterPro" id="IPR027417">
    <property type="entry name" value="P-loop_NTPase"/>
</dbReference>
<keyword evidence="1" id="KW-0677">Repeat</keyword>
<evidence type="ECO:0000256" key="1">
    <source>
        <dbReference type="ARBA" id="ARBA00022737"/>
    </source>
</evidence>
<dbReference type="PANTHER" id="PTHR10039:SF17">
    <property type="entry name" value="FUNGAL STAND N-TERMINAL GOODBYE DOMAIN-CONTAINING PROTEIN-RELATED"/>
    <property type="match status" value="1"/>
</dbReference>
<dbReference type="Pfam" id="PF24883">
    <property type="entry name" value="NPHP3_N"/>
    <property type="match status" value="1"/>
</dbReference>
<proteinExistence type="predicted"/>
<dbReference type="AlphaFoldDB" id="S0DQT4"/>
<dbReference type="Gene3D" id="3.40.50.300">
    <property type="entry name" value="P-loop containing nucleotide triphosphate hydrolases"/>
    <property type="match status" value="1"/>
</dbReference>
<evidence type="ECO:0000313" key="3">
    <source>
        <dbReference type="EMBL" id="CCT64810.1"/>
    </source>
</evidence>
<organism evidence="3 4">
    <name type="scientific">Gibberella fujikuroi (strain CBS 195.34 / IMI 58289 / NRRL A-6831)</name>
    <name type="common">Bakanae and foot rot disease fungus</name>
    <name type="synonym">Fusarium fujikuroi</name>
    <dbReference type="NCBI Taxonomy" id="1279085"/>
    <lineage>
        <taxon>Eukaryota</taxon>
        <taxon>Fungi</taxon>
        <taxon>Dikarya</taxon>
        <taxon>Ascomycota</taxon>
        <taxon>Pezizomycotina</taxon>
        <taxon>Sordariomycetes</taxon>
        <taxon>Hypocreomycetidae</taxon>
        <taxon>Hypocreales</taxon>
        <taxon>Nectriaceae</taxon>
        <taxon>Fusarium</taxon>
        <taxon>Fusarium fujikuroi species complex</taxon>
    </lineage>
</organism>
<dbReference type="STRING" id="1279085.S0DQT4"/>
<dbReference type="InterPro" id="IPR056884">
    <property type="entry name" value="NPHP3-like_N"/>
</dbReference>
<sequence length="539" mass="61197">MPSKTEFDAEIEGERFIELNLEIHALILSVFGCPENYPAQAQLKYLDSLEEIVRFVPIPVSYWRDQVGRSLHQCNILAGKLVDLLGKARLEGNEHHGWGTKFGLQRRKDIDRIFVEINAEIDIIMLQVAKSPNRDLSKVDTVTLLPRADKAMKNPMFTVASAKIIRNPFAADPVTDRDVIKTTKGETVQGKWDWVLQTPEFIKWRTSDDNSIWISGGIGSGRTLLAVYLTEQLQLTMTSDEILLYYFFDARLELRNNAACLVRSLIYQLVQLDKDGKQGNHWWKTRFQFLWYMFIEILQDLKGCRVICVLDGLDECESRSLDLILKKIKLDIPGLPIKFAILRRVAPPALEDLMSQYLRVNLDAPFRVDALRQYISASLSALPEVKQLPTSVNSLVKDLLQGRSAASYLWTHLALQSLQQVKADPIWVDGERDSMVALLLPVYARQEAKKAILAKDSFTPAAERGPENVITGSFFDAAVYSTTSLKTMKALLELTGPHDMNRERNEFSLSRARTHGKRAEVIQMLIDDYGYSISDFDGK</sequence>
<name>S0DQT4_GIBF5</name>
<gene>
    <name evidence="3" type="ORF">FFUJ_03935</name>
</gene>
<evidence type="ECO:0000313" key="4">
    <source>
        <dbReference type="Proteomes" id="UP000016800"/>
    </source>
</evidence>
<evidence type="ECO:0000259" key="2">
    <source>
        <dbReference type="Pfam" id="PF24883"/>
    </source>
</evidence>
<dbReference type="RefSeq" id="XP_023426891.1">
    <property type="nucleotide sequence ID" value="XM_023572837.1"/>
</dbReference>
<reference evidence="3 4" key="1">
    <citation type="journal article" date="2013" name="PLoS Pathog.">
        <title>Deciphering the cryptic genome: genome-wide analyses of the rice pathogen Fusarium fujikuroi reveal complex regulation of secondary metabolism and novel metabolites.</title>
        <authorList>
            <person name="Wiemann P."/>
            <person name="Sieber C.M."/>
            <person name="von Bargen K.W."/>
            <person name="Studt L."/>
            <person name="Niehaus E.M."/>
            <person name="Espino J.J."/>
            <person name="Huss K."/>
            <person name="Michielse C.B."/>
            <person name="Albermann S."/>
            <person name="Wagner D."/>
            <person name="Bergner S.V."/>
            <person name="Connolly L.R."/>
            <person name="Fischer A."/>
            <person name="Reuter G."/>
            <person name="Kleigrewe K."/>
            <person name="Bald T."/>
            <person name="Wingfield B.D."/>
            <person name="Ophir R."/>
            <person name="Freeman S."/>
            <person name="Hippler M."/>
            <person name="Smith K.M."/>
            <person name="Brown D.W."/>
            <person name="Proctor R.H."/>
            <person name="Munsterkotter M."/>
            <person name="Freitag M."/>
            <person name="Humpf H.U."/>
            <person name="Guldener U."/>
            <person name="Tudzynski B."/>
        </authorList>
    </citation>
    <scope>NUCLEOTIDE SEQUENCE [LARGE SCALE GENOMIC DNA]</scope>
    <source>
        <strain evidence="4">CBS 195.34 / IMI 58289 / NRRL A-6831</strain>
    </source>
</reference>
<dbReference type="SUPFAM" id="SSF52540">
    <property type="entry name" value="P-loop containing nucleoside triphosphate hydrolases"/>
    <property type="match status" value="1"/>
</dbReference>
<dbReference type="HOGENOM" id="CLU_505309_0_0_1"/>
<dbReference type="PROSITE" id="PS51257">
    <property type="entry name" value="PROKAR_LIPOPROTEIN"/>
    <property type="match status" value="1"/>
</dbReference>
<keyword evidence="4" id="KW-1185">Reference proteome</keyword>
<accession>S0DQT4</accession>
<dbReference type="PANTHER" id="PTHR10039">
    <property type="entry name" value="AMELOGENIN"/>
    <property type="match status" value="1"/>
</dbReference>
<protein>
    <recommendedName>
        <fullName evidence="2">Nephrocystin 3-like N-terminal domain-containing protein</fullName>
    </recommendedName>
</protein>